<reference evidence="1 2" key="1">
    <citation type="submission" date="2013-08" db="EMBL/GenBank/DDBJ databases">
        <authorList>
            <person name="Weinstock G."/>
            <person name="Sodergren E."/>
            <person name="Wylie T."/>
            <person name="Fulton L."/>
            <person name="Fulton R."/>
            <person name="Fronick C."/>
            <person name="O'Laughlin M."/>
            <person name="Godfrey J."/>
            <person name="Miner T."/>
            <person name="Herter B."/>
            <person name="Appelbaum E."/>
            <person name="Cordes M."/>
            <person name="Lek S."/>
            <person name="Wollam A."/>
            <person name="Pepin K.H."/>
            <person name="Palsikar V.B."/>
            <person name="Mitreva M."/>
            <person name="Wilson R.K."/>
        </authorList>
    </citation>
    <scope>NUCLEOTIDE SEQUENCE [LARGE SCALE GENOMIC DNA]</scope>
    <source>
        <strain evidence="1 2">ATCC 700332</strain>
    </source>
</reference>
<dbReference type="EMBL" id="AWVH01000027">
    <property type="protein sequence ID" value="ERJ93277.1"/>
    <property type="molecule type" value="Genomic_DNA"/>
</dbReference>
<proteinExistence type="predicted"/>
<evidence type="ECO:0000313" key="2">
    <source>
        <dbReference type="Proteomes" id="UP000016649"/>
    </source>
</evidence>
<dbReference type="Proteomes" id="UP000016649">
    <property type="component" value="Unassembled WGS sequence"/>
</dbReference>
<name>A0ABN0NYY4_TRELE</name>
<evidence type="ECO:0000313" key="1">
    <source>
        <dbReference type="EMBL" id="ERJ93277.1"/>
    </source>
</evidence>
<protein>
    <submittedName>
        <fullName evidence="1">Uncharacterized protein</fullName>
    </submittedName>
</protein>
<comment type="caution">
    <text evidence="1">The sequence shown here is derived from an EMBL/GenBank/DDBJ whole genome shotgun (WGS) entry which is preliminary data.</text>
</comment>
<accession>A0ABN0NYY4</accession>
<gene>
    <name evidence="1" type="ORF">HMPREF9193_01091</name>
</gene>
<organism evidence="1 2">
    <name type="scientific">Treponema lecithinolyticum ATCC 700332</name>
    <dbReference type="NCBI Taxonomy" id="1321815"/>
    <lineage>
        <taxon>Bacteria</taxon>
        <taxon>Pseudomonadati</taxon>
        <taxon>Spirochaetota</taxon>
        <taxon>Spirochaetia</taxon>
        <taxon>Spirochaetales</taxon>
        <taxon>Treponemataceae</taxon>
        <taxon>Treponema</taxon>
    </lineage>
</organism>
<keyword evidence="2" id="KW-1185">Reference proteome</keyword>
<feature type="non-terminal residue" evidence="1">
    <location>
        <position position="47"/>
    </location>
</feature>
<sequence length="47" mass="5767">MEFVEYVGILCEKRYIVFKAWGFLKLFTPGEHLWQTMYRSFRSDKSQ</sequence>